<evidence type="ECO:0000313" key="3">
    <source>
        <dbReference type="Proteomes" id="UP001516400"/>
    </source>
</evidence>
<gene>
    <name evidence="2" type="ORF">HHI36_019675</name>
</gene>
<accession>A0ABD2N895</accession>
<proteinExistence type="predicted"/>
<evidence type="ECO:0008006" key="4">
    <source>
        <dbReference type="Google" id="ProtNLM"/>
    </source>
</evidence>
<evidence type="ECO:0000313" key="2">
    <source>
        <dbReference type="EMBL" id="KAL3274893.1"/>
    </source>
</evidence>
<organism evidence="2 3">
    <name type="scientific">Cryptolaemus montrouzieri</name>
    <dbReference type="NCBI Taxonomy" id="559131"/>
    <lineage>
        <taxon>Eukaryota</taxon>
        <taxon>Metazoa</taxon>
        <taxon>Ecdysozoa</taxon>
        <taxon>Arthropoda</taxon>
        <taxon>Hexapoda</taxon>
        <taxon>Insecta</taxon>
        <taxon>Pterygota</taxon>
        <taxon>Neoptera</taxon>
        <taxon>Endopterygota</taxon>
        <taxon>Coleoptera</taxon>
        <taxon>Polyphaga</taxon>
        <taxon>Cucujiformia</taxon>
        <taxon>Coccinelloidea</taxon>
        <taxon>Coccinellidae</taxon>
        <taxon>Scymninae</taxon>
        <taxon>Scymnini</taxon>
        <taxon>Cryptolaemus</taxon>
    </lineage>
</organism>
<evidence type="ECO:0000256" key="1">
    <source>
        <dbReference type="SAM" id="MobiDB-lite"/>
    </source>
</evidence>
<feature type="compositionally biased region" description="Basic residues" evidence="1">
    <location>
        <begin position="112"/>
        <end position="127"/>
    </location>
</feature>
<reference evidence="2 3" key="1">
    <citation type="journal article" date="2021" name="BMC Biol.">
        <title>Horizontally acquired antibacterial genes associated with adaptive radiation of ladybird beetles.</title>
        <authorList>
            <person name="Li H.S."/>
            <person name="Tang X.F."/>
            <person name="Huang Y.H."/>
            <person name="Xu Z.Y."/>
            <person name="Chen M.L."/>
            <person name="Du X.Y."/>
            <person name="Qiu B.Y."/>
            <person name="Chen P.T."/>
            <person name="Zhang W."/>
            <person name="Slipinski A."/>
            <person name="Escalona H.E."/>
            <person name="Waterhouse R.M."/>
            <person name="Zwick A."/>
            <person name="Pang H."/>
        </authorList>
    </citation>
    <scope>NUCLEOTIDE SEQUENCE [LARGE SCALE GENOMIC DNA]</scope>
    <source>
        <strain evidence="2">SYSU2018</strain>
    </source>
</reference>
<dbReference type="AlphaFoldDB" id="A0ABD2N895"/>
<comment type="caution">
    <text evidence="2">The sequence shown here is derived from an EMBL/GenBank/DDBJ whole genome shotgun (WGS) entry which is preliminary data.</text>
</comment>
<dbReference type="EMBL" id="JABFTP020000083">
    <property type="protein sequence ID" value="KAL3274893.1"/>
    <property type="molecule type" value="Genomic_DNA"/>
</dbReference>
<dbReference type="Proteomes" id="UP001516400">
    <property type="component" value="Unassembled WGS sequence"/>
</dbReference>
<feature type="compositionally biased region" description="Polar residues" evidence="1">
    <location>
        <begin position="94"/>
        <end position="108"/>
    </location>
</feature>
<name>A0ABD2N895_9CUCU</name>
<sequence length="127" mass="14545">MERPFPIDRNGAAPRPVYLRVPVGTRSLKTEKGVGAGVYSLPWWNEDCTAAINRRKQALKNFRKQKSMENLIEMKRQKAIIKRTLKPARKESWQTHVSTISTSTQPTEVGTRLKKSKAIKPRSKSRD</sequence>
<keyword evidence="3" id="KW-1185">Reference proteome</keyword>
<feature type="region of interest" description="Disordered" evidence="1">
    <location>
        <begin position="86"/>
        <end position="127"/>
    </location>
</feature>
<protein>
    <recommendedName>
        <fullName evidence="4">Coiled-coil domain-containing protein 86</fullName>
    </recommendedName>
</protein>